<evidence type="ECO:0000313" key="1">
    <source>
        <dbReference type="EMBL" id="AKJ19209.1"/>
    </source>
</evidence>
<organism evidence="1">
    <name type="scientific">Enterobacter cloacae</name>
    <dbReference type="NCBI Taxonomy" id="550"/>
    <lineage>
        <taxon>Bacteria</taxon>
        <taxon>Pseudomonadati</taxon>
        <taxon>Pseudomonadota</taxon>
        <taxon>Gammaproteobacteria</taxon>
        <taxon>Enterobacterales</taxon>
        <taxon>Enterobacteriaceae</taxon>
        <taxon>Enterobacter</taxon>
        <taxon>Enterobacter cloacae complex</taxon>
    </lineage>
</organism>
<proteinExistence type="predicted"/>
<protein>
    <recommendedName>
        <fullName evidence="2">Mobile element protein</fullName>
    </recommendedName>
</protein>
<accession>A0A0G3B6T5</accession>
<geneLocation type="plasmid" evidence="1">
    <name>pMRVIM0813</name>
</geneLocation>
<sequence>MCSSISKRDDKFITTDYLQQCPPHMLKCSRRHIWVSYDVVRLA</sequence>
<name>A0A0G3B6T5_ENTCL</name>
<evidence type="ECO:0008006" key="2">
    <source>
        <dbReference type="Google" id="ProtNLM"/>
    </source>
</evidence>
<reference evidence="1" key="1">
    <citation type="submission" date="2015-03" db="EMBL/GenBank/DDBJ databases">
        <title>Allelic Variants of blaVIM Reside on Diverse Mobile Genetic Elements in Gram-negative Clinical Isolates from the USA.</title>
        <authorList>
            <person name="McGann P."/>
            <person name="Snesrud E."/>
            <person name="Ong A.C."/>
            <person name="Clifford R."/>
            <person name="Kwak Y.I."/>
            <person name="Steele E.D."/>
            <person name="Rabinowitz R."/>
            <person name="Waterman P.E."/>
            <person name="Lesho E."/>
        </authorList>
    </citation>
    <scope>NUCLEOTIDE SEQUENCE</scope>
    <source>
        <strain evidence="1">MRSN17626</strain>
        <plasmid evidence="1">pMRVIM0813</plasmid>
    </source>
</reference>
<dbReference type="EMBL" id="KP975077">
    <property type="protein sequence ID" value="AKJ19209.1"/>
    <property type="molecule type" value="Genomic_DNA"/>
</dbReference>
<keyword evidence="1" id="KW-0614">Plasmid</keyword>
<dbReference type="AlphaFoldDB" id="A0A0G3B6T5"/>